<dbReference type="Proteomes" id="UP001595909">
    <property type="component" value="Unassembled WGS sequence"/>
</dbReference>
<protein>
    <submittedName>
        <fullName evidence="4">DUF305 domain-containing protein</fullName>
    </submittedName>
</protein>
<dbReference type="PROSITE" id="PS51257">
    <property type="entry name" value="PROKAR_LIPOPROTEIN"/>
    <property type="match status" value="1"/>
</dbReference>
<name>A0ABV9RP56_9PSEU</name>
<accession>A0ABV9RP56</accession>
<dbReference type="RefSeq" id="WP_274186988.1">
    <property type="nucleotide sequence ID" value="NZ_BAABHN010000049.1"/>
</dbReference>
<dbReference type="InterPro" id="IPR012347">
    <property type="entry name" value="Ferritin-like"/>
</dbReference>
<evidence type="ECO:0000256" key="2">
    <source>
        <dbReference type="SAM" id="SignalP"/>
    </source>
</evidence>
<sequence>MVQWKRGRRPVLGVLIIVITAFATTACGAPAPPTTSAAPTAGGLGVPMPMMGGPRVDEASYLAEMIPHHEEAVAAATQLARSPRPEMRALGQRIVDTQSVEIQQMTGWLATWYPRQPRPEYHPMMRDLSALSGDDLDRAFLTDMIPHHMSAVMMSQRVLIAGGPLHPEIVGFASTVRDTQRSEIVLMRGYLASWFPTSTGPGGMGPGGMGPGGMGPGGGWPR</sequence>
<feature type="region of interest" description="Disordered" evidence="1">
    <location>
        <begin position="201"/>
        <end position="222"/>
    </location>
</feature>
<evidence type="ECO:0000256" key="1">
    <source>
        <dbReference type="SAM" id="MobiDB-lite"/>
    </source>
</evidence>
<evidence type="ECO:0000313" key="4">
    <source>
        <dbReference type="EMBL" id="MFC4835284.1"/>
    </source>
</evidence>
<feature type="signal peptide" evidence="2">
    <location>
        <begin position="1"/>
        <end position="23"/>
    </location>
</feature>
<keyword evidence="2" id="KW-0732">Signal</keyword>
<feature type="chain" id="PRO_5046085310" evidence="2">
    <location>
        <begin position="24"/>
        <end position="222"/>
    </location>
</feature>
<gene>
    <name evidence="4" type="ORF">ACFPEL_22940</name>
</gene>
<comment type="caution">
    <text evidence="4">The sequence shown here is derived from an EMBL/GenBank/DDBJ whole genome shotgun (WGS) entry which is preliminary data.</text>
</comment>
<organism evidence="4 5">
    <name type="scientific">Actinomycetospora chibensis</name>
    <dbReference type="NCBI Taxonomy" id="663606"/>
    <lineage>
        <taxon>Bacteria</taxon>
        <taxon>Bacillati</taxon>
        <taxon>Actinomycetota</taxon>
        <taxon>Actinomycetes</taxon>
        <taxon>Pseudonocardiales</taxon>
        <taxon>Pseudonocardiaceae</taxon>
        <taxon>Actinomycetospora</taxon>
    </lineage>
</organism>
<evidence type="ECO:0000259" key="3">
    <source>
        <dbReference type="Pfam" id="PF03713"/>
    </source>
</evidence>
<feature type="domain" description="DUF305" evidence="3">
    <location>
        <begin position="59"/>
        <end position="190"/>
    </location>
</feature>
<dbReference type="Pfam" id="PF03713">
    <property type="entry name" value="DUF305"/>
    <property type="match status" value="1"/>
</dbReference>
<dbReference type="PANTHER" id="PTHR36933">
    <property type="entry name" value="SLL0788 PROTEIN"/>
    <property type="match status" value="1"/>
</dbReference>
<evidence type="ECO:0000313" key="5">
    <source>
        <dbReference type="Proteomes" id="UP001595909"/>
    </source>
</evidence>
<proteinExistence type="predicted"/>
<keyword evidence="5" id="KW-1185">Reference proteome</keyword>
<dbReference type="Gene3D" id="1.20.1260.10">
    <property type="match status" value="1"/>
</dbReference>
<dbReference type="EMBL" id="JBHSIM010000049">
    <property type="protein sequence ID" value="MFC4835284.1"/>
    <property type="molecule type" value="Genomic_DNA"/>
</dbReference>
<dbReference type="PANTHER" id="PTHR36933:SF1">
    <property type="entry name" value="SLL0788 PROTEIN"/>
    <property type="match status" value="1"/>
</dbReference>
<reference evidence="5" key="1">
    <citation type="journal article" date="2019" name="Int. J. Syst. Evol. Microbiol.">
        <title>The Global Catalogue of Microorganisms (GCM) 10K type strain sequencing project: providing services to taxonomists for standard genome sequencing and annotation.</title>
        <authorList>
            <consortium name="The Broad Institute Genomics Platform"/>
            <consortium name="The Broad Institute Genome Sequencing Center for Infectious Disease"/>
            <person name="Wu L."/>
            <person name="Ma J."/>
        </authorList>
    </citation>
    <scope>NUCLEOTIDE SEQUENCE [LARGE SCALE GENOMIC DNA]</scope>
    <source>
        <strain evidence="5">CCUG 50347</strain>
    </source>
</reference>
<dbReference type="InterPro" id="IPR005183">
    <property type="entry name" value="DUF305_CopM-like"/>
</dbReference>